<gene>
    <name evidence="2" type="ORF">B9R14_04490</name>
    <name evidence="1" type="ORF">HVS_14765</name>
</gene>
<protein>
    <submittedName>
        <fullName evidence="1">PilZ domain protein</fullName>
    </submittedName>
</protein>
<dbReference type="Proteomes" id="UP000233534">
    <property type="component" value="Chromosome"/>
</dbReference>
<dbReference type="EMBL" id="CP025197">
    <property type="protein sequence ID" value="AUG58804.1"/>
    <property type="molecule type" value="Genomic_DNA"/>
</dbReference>
<evidence type="ECO:0000313" key="3">
    <source>
        <dbReference type="Proteomes" id="UP000233534"/>
    </source>
</evidence>
<evidence type="ECO:0000313" key="4">
    <source>
        <dbReference type="Proteomes" id="UP000239720"/>
    </source>
</evidence>
<dbReference type="Proteomes" id="UP000239720">
    <property type="component" value="Unassembled WGS sequence"/>
</dbReference>
<dbReference type="EMBL" id="NEMB01000003">
    <property type="protein sequence ID" value="PQQ66095.1"/>
    <property type="molecule type" value="Genomic_DNA"/>
</dbReference>
<sequence length="227" mass="26257">MESLTKYMNKKLALEVVDNNGEKVGPSYTTEIVHVNTPEEIDILAPSFDKYTIPLPAETKIKIFLETQPARNMCLNGVVVSKSAGENEILLKIKLDSENKERCHSTLTVKTDCNLKAEYLQINLKNYEEFNLAKVINISKYGLTLLLNEDLELHELIDIYIWISDTKIINAVCVVTKKKLLQNTNVYKNEYKYQAELEFTEITQPARDVIIKYIFQKQKEYLKKKMN</sequence>
<reference evidence="1 3" key="1">
    <citation type="submission" date="2017-12" db="EMBL/GenBank/DDBJ databases">
        <title>Complete genome sequence of Herbivorax saccincola GGR1, a novel Cellulosome-producing hydrolytic bacterium in a thermophilic biogas plant, established by Illumina and Nanopore MinION sequencing.</title>
        <authorList>
            <person name="Pechtl A."/>
            <person name="Ruckert C."/>
            <person name="Koeck D.E."/>
            <person name="Maus I."/>
            <person name="Winkler A."/>
            <person name="Kalinowski J."/>
            <person name="Puhler A."/>
            <person name="Schwarz W.W."/>
            <person name="Zverlov V.V."/>
            <person name="Schluter A."/>
            <person name="Liebl W."/>
        </authorList>
    </citation>
    <scope>NUCLEOTIDE SEQUENCE [LARGE SCALE GENOMIC DNA]</scope>
    <source>
        <strain evidence="1">GGR1</strain>
        <strain evidence="3">SR1</strain>
    </source>
</reference>
<organism evidence="1 3">
    <name type="scientific">Acetivibrio saccincola</name>
    <dbReference type="NCBI Taxonomy" id="1677857"/>
    <lineage>
        <taxon>Bacteria</taxon>
        <taxon>Bacillati</taxon>
        <taxon>Bacillota</taxon>
        <taxon>Clostridia</taxon>
        <taxon>Eubacteriales</taxon>
        <taxon>Oscillospiraceae</taxon>
        <taxon>Acetivibrio</taxon>
    </lineage>
</organism>
<dbReference type="AlphaFoldDB" id="A0A2K9EF79"/>
<accession>A0A2K9EF79</accession>
<keyword evidence="3" id="KW-1185">Reference proteome</keyword>
<name>A0A2K9EF79_9FIRM</name>
<dbReference type="KEGG" id="hsc:HVS_14765"/>
<dbReference type="RefSeq" id="WP_101303484.1">
    <property type="nucleotide sequence ID" value="NZ_CP025197.1"/>
</dbReference>
<reference evidence="2 4" key="2">
    <citation type="journal article" date="2018" name="Syst. Appl. Microbiol.">
        <title>Characterization and high-quality draft genome sequence of Herbivorax saccincola A7, an anaerobic, alkaliphilic, thermophilic, cellulolytic, and xylanolytic bacterium.</title>
        <authorList>
            <person name="Aikawa S."/>
            <person name="Baramee S."/>
            <person name="Sermsathanaswadi J."/>
            <person name="Thianheng P."/>
            <person name="Tachaapaikoon C."/>
            <person name="Shikata A."/>
            <person name="Waeonukul R."/>
            <person name="Pason P."/>
            <person name="Ratanakhanokchai K."/>
            <person name="Kosugi A."/>
        </authorList>
    </citation>
    <scope>NUCLEOTIDE SEQUENCE [LARGE SCALE GENOMIC DNA]</scope>
    <source>
        <strain evidence="2 4">A7</strain>
    </source>
</reference>
<evidence type="ECO:0000313" key="2">
    <source>
        <dbReference type="EMBL" id="PQQ66095.1"/>
    </source>
</evidence>
<evidence type="ECO:0000313" key="1">
    <source>
        <dbReference type="EMBL" id="AUG58804.1"/>
    </source>
</evidence>
<proteinExistence type="predicted"/>